<name>A0A3A8J5T5_9BACT</name>
<dbReference type="AlphaFoldDB" id="A0A3A8J5T5"/>
<dbReference type="GO" id="GO:0009102">
    <property type="term" value="P:biotin biosynthetic process"/>
    <property type="evidence" value="ECO:0007669"/>
    <property type="project" value="TreeGrafter"/>
</dbReference>
<keyword evidence="2" id="KW-0808">Transferase</keyword>
<dbReference type="GO" id="GO:0030170">
    <property type="term" value="F:pyridoxal phosphate binding"/>
    <property type="evidence" value="ECO:0007669"/>
    <property type="project" value="InterPro"/>
</dbReference>
<dbReference type="OrthoDB" id="9807157at2"/>
<keyword evidence="6" id="KW-1185">Reference proteome</keyword>
<protein>
    <submittedName>
        <fullName evidence="5">Quorum-sensing autoinducer synthase</fullName>
    </submittedName>
</protein>
<reference evidence="6" key="1">
    <citation type="submission" date="2018-09" db="EMBL/GenBank/DDBJ databases">
        <authorList>
            <person name="Livingstone P.G."/>
            <person name="Whitworth D.E."/>
        </authorList>
    </citation>
    <scope>NUCLEOTIDE SEQUENCE [LARGE SCALE GENOMIC DNA]</scope>
    <source>
        <strain evidence="6">CA054A</strain>
    </source>
</reference>
<dbReference type="InterPro" id="IPR015424">
    <property type="entry name" value="PyrdxlP-dep_Trfase"/>
</dbReference>
<comment type="caution">
    <text evidence="5">The sequence shown here is derived from an EMBL/GenBank/DDBJ whole genome shotgun (WGS) entry which is preliminary data.</text>
</comment>
<dbReference type="Gene3D" id="3.90.1150.10">
    <property type="entry name" value="Aspartate Aminotransferase, domain 1"/>
    <property type="match status" value="1"/>
</dbReference>
<dbReference type="GO" id="GO:0008710">
    <property type="term" value="F:8-amino-7-oxononanoate synthase activity"/>
    <property type="evidence" value="ECO:0007669"/>
    <property type="project" value="TreeGrafter"/>
</dbReference>
<gene>
    <name evidence="5" type="ORF">D7V88_11155</name>
</gene>
<evidence type="ECO:0000256" key="3">
    <source>
        <dbReference type="ARBA" id="ARBA00022898"/>
    </source>
</evidence>
<dbReference type="Proteomes" id="UP000268094">
    <property type="component" value="Unassembled WGS sequence"/>
</dbReference>
<dbReference type="SUPFAM" id="SSF53383">
    <property type="entry name" value="PLP-dependent transferases"/>
    <property type="match status" value="1"/>
</dbReference>
<dbReference type="RefSeq" id="WP_120540607.1">
    <property type="nucleotide sequence ID" value="NZ_RAVZ01000056.1"/>
</dbReference>
<comment type="cofactor">
    <cofactor evidence="1">
        <name>pyridoxal 5'-phosphate</name>
        <dbReference type="ChEBI" id="CHEBI:597326"/>
    </cofactor>
</comment>
<accession>A0A3A8J5T5</accession>
<dbReference type="InterPro" id="IPR050087">
    <property type="entry name" value="AON_synthase_class-II"/>
</dbReference>
<dbReference type="InterPro" id="IPR004839">
    <property type="entry name" value="Aminotransferase_I/II_large"/>
</dbReference>
<dbReference type="Pfam" id="PF00155">
    <property type="entry name" value="Aminotran_1_2"/>
    <property type="match status" value="1"/>
</dbReference>
<dbReference type="NCBIfam" id="NF005526">
    <property type="entry name" value="PRK07179.1"/>
    <property type="match status" value="1"/>
</dbReference>
<proteinExistence type="predicted"/>
<keyword evidence="3" id="KW-0663">Pyridoxal phosphate</keyword>
<evidence type="ECO:0000313" key="6">
    <source>
        <dbReference type="Proteomes" id="UP000268094"/>
    </source>
</evidence>
<evidence type="ECO:0000256" key="1">
    <source>
        <dbReference type="ARBA" id="ARBA00001933"/>
    </source>
</evidence>
<evidence type="ECO:0000313" key="5">
    <source>
        <dbReference type="EMBL" id="RKG90368.1"/>
    </source>
</evidence>
<dbReference type="InterPro" id="IPR015421">
    <property type="entry name" value="PyrdxlP-dep_Trfase_major"/>
</dbReference>
<evidence type="ECO:0000259" key="4">
    <source>
        <dbReference type="Pfam" id="PF00155"/>
    </source>
</evidence>
<dbReference type="PANTHER" id="PTHR13693">
    <property type="entry name" value="CLASS II AMINOTRANSFERASE/8-AMINO-7-OXONONANOATE SYNTHASE"/>
    <property type="match status" value="1"/>
</dbReference>
<evidence type="ECO:0000256" key="2">
    <source>
        <dbReference type="ARBA" id="ARBA00022679"/>
    </source>
</evidence>
<dbReference type="PANTHER" id="PTHR13693:SF100">
    <property type="entry name" value="8-AMINO-7-OXONONANOATE SYNTHASE"/>
    <property type="match status" value="1"/>
</dbReference>
<dbReference type="EMBL" id="RAVZ01000056">
    <property type="protein sequence ID" value="RKG90368.1"/>
    <property type="molecule type" value="Genomic_DNA"/>
</dbReference>
<sequence>MLEPHTGSDPNPLPHPAEPEFLQARQAAHEERTKRWRSSRHILSSIAPGPDAIMINGNDYLGLARHPRLVEAEVEALRRDGQGVLVSGVFLHGKEPQPALEERLADFLRAETTVLCQSGYNANVGLLMCIADKDVPVYTDRRAHMSLWDGIRGAGATAVPFRHNDVAHLKEQIRAHGPGVIVVDSVYSSDGSVCPLTQVADLAAQEGCVLVVDESHSLGTHGPRGAGMVVELGLLDRVHFRTASLGKAFVSRSGLITCTKRFAPYFKMRSGPAVFSVTLVPQDIAGLDVALTLVQEGDVRRARLHANARFLRHELASMGYDLHGCASQIISLESGLEPRTVTFRDALQKRGIFGSVFCAPATSPDRALIRFSMHSRLTAEQLVRIVRACRDIREEVDADHWGLPPRPPPAHPS</sequence>
<dbReference type="Gene3D" id="3.40.640.10">
    <property type="entry name" value="Type I PLP-dependent aspartate aminotransferase-like (Major domain)"/>
    <property type="match status" value="1"/>
</dbReference>
<organism evidence="5 6">
    <name type="scientific">Corallococcus terminator</name>
    <dbReference type="NCBI Taxonomy" id="2316733"/>
    <lineage>
        <taxon>Bacteria</taxon>
        <taxon>Pseudomonadati</taxon>
        <taxon>Myxococcota</taxon>
        <taxon>Myxococcia</taxon>
        <taxon>Myxococcales</taxon>
        <taxon>Cystobacterineae</taxon>
        <taxon>Myxococcaceae</taxon>
        <taxon>Corallococcus</taxon>
    </lineage>
</organism>
<dbReference type="InterPro" id="IPR015422">
    <property type="entry name" value="PyrdxlP-dep_Trfase_small"/>
</dbReference>
<feature type="domain" description="Aminotransferase class I/classII large" evidence="4">
    <location>
        <begin position="55"/>
        <end position="387"/>
    </location>
</feature>